<protein>
    <submittedName>
        <fullName evidence="5">Uncharacterized protein</fullName>
    </submittedName>
</protein>
<name>A0ABR2MLC4_9ASPA</name>
<evidence type="ECO:0000256" key="1">
    <source>
        <dbReference type="ARBA" id="ARBA00005898"/>
    </source>
</evidence>
<dbReference type="NCBIfam" id="TIGR01085">
    <property type="entry name" value="murE"/>
    <property type="match status" value="1"/>
</dbReference>
<evidence type="ECO:0000313" key="5">
    <source>
        <dbReference type="EMBL" id="KAK8964788.1"/>
    </source>
</evidence>
<evidence type="ECO:0000259" key="4">
    <source>
        <dbReference type="Pfam" id="PF08245"/>
    </source>
</evidence>
<dbReference type="Pfam" id="PF01225">
    <property type="entry name" value="Mur_ligase"/>
    <property type="match status" value="1"/>
</dbReference>
<dbReference type="InterPro" id="IPR036615">
    <property type="entry name" value="Mur_ligase_C_dom_sf"/>
</dbReference>
<evidence type="ECO:0000259" key="3">
    <source>
        <dbReference type="Pfam" id="PF02875"/>
    </source>
</evidence>
<gene>
    <name evidence="5" type="ORF">KSP40_PGU015443</name>
</gene>
<dbReference type="SUPFAM" id="SSF63418">
    <property type="entry name" value="MurE/MurF N-terminal domain"/>
    <property type="match status" value="1"/>
</dbReference>
<dbReference type="PANTHER" id="PTHR23135">
    <property type="entry name" value="MUR LIGASE FAMILY MEMBER"/>
    <property type="match status" value="1"/>
</dbReference>
<dbReference type="HAMAP" id="MF_00208">
    <property type="entry name" value="MurE"/>
    <property type="match status" value="1"/>
</dbReference>
<feature type="domain" description="Mur ligase N-terminal catalytic" evidence="2">
    <location>
        <begin position="129"/>
        <end position="204"/>
    </location>
</feature>
<dbReference type="NCBIfam" id="NF001126">
    <property type="entry name" value="PRK00139.1-4"/>
    <property type="match status" value="1"/>
</dbReference>
<dbReference type="Gene3D" id="3.40.1390.10">
    <property type="entry name" value="MurE/MurF, N-terminal domain"/>
    <property type="match status" value="1"/>
</dbReference>
<dbReference type="Pfam" id="PF02875">
    <property type="entry name" value="Mur_ligase_C"/>
    <property type="match status" value="1"/>
</dbReference>
<evidence type="ECO:0000313" key="6">
    <source>
        <dbReference type="Proteomes" id="UP001412067"/>
    </source>
</evidence>
<dbReference type="InterPro" id="IPR005761">
    <property type="entry name" value="UDP-N-AcMur-Glu-dNH2Pim_ligase"/>
</dbReference>
<dbReference type="Gene3D" id="3.90.190.20">
    <property type="entry name" value="Mur ligase, C-terminal domain"/>
    <property type="match status" value="1"/>
</dbReference>
<feature type="domain" description="Mur ligase C-terminal" evidence="3">
    <location>
        <begin position="445"/>
        <end position="586"/>
    </location>
</feature>
<feature type="domain" description="Mur ligase central" evidence="4">
    <location>
        <begin position="217"/>
        <end position="422"/>
    </location>
</feature>
<dbReference type="SUPFAM" id="SSF53244">
    <property type="entry name" value="MurD-like peptide ligases, peptide-binding domain"/>
    <property type="match status" value="1"/>
</dbReference>
<dbReference type="InterPro" id="IPR036565">
    <property type="entry name" value="Mur-like_cat_sf"/>
</dbReference>
<dbReference type="Proteomes" id="UP001412067">
    <property type="component" value="Unassembled WGS sequence"/>
</dbReference>
<dbReference type="InterPro" id="IPR035911">
    <property type="entry name" value="MurE/MurF_N"/>
</dbReference>
<comment type="caution">
    <text evidence="5">The sequence shown here is derived from an EMBL/GenBank/DDBJ whole genome shotgun (WGS) entry which is preliminary data.</text>
</comment>
<reference evidence="5 6" key="1">
    <citation type="journal article" date="2022" name="Nat. Plants">
        <title>Genomes of leafy and leafless Platanthera orchids illuminate the evolution of mycoheterotrophy.</title>
        <authorList>
            <person name="Li M.H."/>
            <person name="Liu K.W."/>
            <person name="Li Z."/>
            <person name="Lu H.C."/>
            <person name="Ye Q.L."/>
            <person name="Zhang D."/>
            <person name="Wang J.Y."/>
            <person name="Li Y.F."/>
            <person name="Zhong Z.M."/>
            <person name="Liu X."/>
            <person name="Yu X."/>
            <person name="Liu D.K."/>
            <person name="Tu X.D."/>
            <person name="Liu B."/>
            <person name="Hao Y."/>
            <person name="Liao X.Y."/>
            <person name="Jiang Y.T."/>
            <person name="Sun W.H."/>
            <person name="Chen J."/>
            <person name="Chen Y.Q."/>
            <person name="Ai Y."/>
            <person name="Zhai J.W."/>
            <person name="Wu S.S."/>
            <person name="Zhou Z."/>
            <person name="Hsiao Y.Y."/>
            <person name="Wu W.L."/>
            <person name="Chen Y.Y."/>
            <person name="Lin Y.F."/>
            <person name="Hsu J.L."/>
            <person name="Li C.Y."/>
            <person name="Wang Z.W."/>
            <person name="Zhao X."/>
            <person name="Zhong W.Y."/>
            <person name="Ma X.K."/>
            <person name="Ma L."/>
            <person name="Huang J."/>
            <person name="Chen G.Z."/>
            <person name="Huang M.Z."/>
            <person name="Huang L."/>
            <person name="Peng D.H."/>
            <person name="Luo Y.B."/>
            <person name="Zou S.Q."/>
            <person name="Chen S.P."/>
            <person name="Lan S."/>
            <person name="Tsai W.C."/>
            <person name="Van de Peer Y."/>
            <person name="Liu Z.J."/>
        </authorList>
    </citation>
    <scope>NUCLEOTIDE SEQUENCE [LARGE SCALE GENOMIC DNA]</scope>
    <source>
        <strain evidence="5">Lor288</strain>
    </source>
</reference>
<dbReference type="EMBL" id="JBBWWR010000006">
    <property type="protein sequence ID" value="KAK8964788.1"/>
    <property type="molecule type" value="Genomic_DNA"/>
</dbReference>
<organism evidence="5 6">
    <name type="scientific">Platanthera guangdongensis</name>
    <dbReference type="NCBI Taxonomy" id="2320717"/>
    <lineage>
        <taxon>Eukaryota</taxon>
        <taxon>Viridiplantae</taxon>
        <taxon>Streptophyta</taxon>
        <taxon>Embryophyta</taxon>
        <taxon>Tracheophyta</taxon>
        <taxon>Spermatophyta</taxon>
        <taxon>Magnoliopsida</taxon>
        <taxon>Liliopsida</taxon>
        <taxon>Asparagales</taxon>
        <taxon>Orchidaceae</taxon>
        <taxon>Orchidoideae</taxon>
        <taxon>Orchideae</taxon>
        <taxon>Orchidinae</taxon>
        <taxon>Platanthera</taxon>
    </lineage>
</organism>
<sequence>MALPTVSLSSFSRYSTSLFLFPKSSFSNRPLVLPPYAAADGGLQQHSTATLPSSFLDSLSPPSSTLPSNTNITIQENPMKIHDLTLFPDEEILNVPSICKPFFPITLGEILKKSKITPLSIYGDINTCITGIQHDSREVVPGDLFICRIGSKTDGHAYLAEAINKGAVAVVADRDLDEDATLGCQAIVTVENTQSAIPLLASSFYDRPSEKLSVIAVTGTNGKTTTTHLIKSMYEAMGWKTGMLGTIGYCIHGNQLLEAPNTTPDSLVLQKLMAKMVDTGAKSVVMEASSHGLALGRCDEIDFNVAVFTNLTRDHLDFHVTTDEYRKSKGKLFDKMSDPENHRKVVNVDDPNAYYFLSLGNPDVPIVTFGMENKRADVLPVDLDLSLFRTRLLVDTPKGKMEISSKLIGRFNVYNILAAVAVGVAVDAPVEAIVRGIEQMDGVPGRCELIDESQGFPVIVDYAHTPDALCRLLDAVRELGPKRIITVFGCGGERDRGKRPLMTKVAAKKSELVILTSDNPRNEDPMDILDDMLDGVGWTIDDYLQFGESDCYPLLPNKHRLCVHENRRVALRAAIAMGKVGDIVVTSELLKFSTTETASEMLERIQLIQWRSRALFQHPQLISHWKFGYLYVIVWRCFGSGVESSFKFNVNLLFLHTRTTLYVHYCSYLI</sequence>
<dbReference type="Gene3D" id="3.40.1190.10">
    <property type="entry name" value="Mur-like, catalytic domain"/>
    <property type="match status" value="1"/>
</dbReference>
<dbReference type="Pfam" id="PF08245">
    <property type="entry name" value="Mur_ligase_M"/>
    <property type="match status" value="1"/>
</dbReference>
<dbReference type="InterPro" id="IPR013221">
    <property type="entry name" value="Mur_ligase_cen"/>
</dbReference>
<proteinExistence type="inferred from homology"/>
<evidence type="ECO:0000259" key="2">
    <source>
        <dbReference type="Pfam" id="PF01225"/>
    </source>
</evidence>
<comment type="similarity">
    <text evidence="1">Belongs to the MurCDEF family. MurE subfamily.</text>
</comment>
<dbReference type="SUPFAM" id="SSF53623">
    <property type="entry name" value="MurD-like peptide ligases, catalytic domain"/>
    <property type="match status" value="1"/>
</dbReference>
<keyword evidence="6" id="KW-1185">Reference proteome</keyword>
<dbReference type="InterPro" id="IPR004101">
    <property type="entry name" value="Mur_ligase_C"/>
</dbReference>
<dbReference type="PANTHER" id="PTHR23135:SF4">
    <property type="entry name" value="UDP-N-ACETYLMURAMOYL-L-ALANYL-D-GLUTAMATE--2,6-DIAMINOPIMELATE LIGASE MURE HOMOLOG, CHLOROPLASTIC"/>
    <property type="match status" value="1"/>
</dbReference>
<dbReference type="InterPro" id="IPR000713">
    <property type="entry name" value="Mur_ligase_N"/>
</dbReference>
<accession>A0ABR2MLC4</accession>